<accession>A0A1I0I5A8</accession>
<dbReference type="UniPathway" id="UPA00031">
    <property type="reaction ID" value="UER00006"/>
</dbReference>
<evidence type="ECO:0000256" key="2">
    <source>
        <dbReference type="ARBA" id="ARBA00004496"/>
    </source>
</evidence>
<keyword evidence="13 15" id="KW-0368">Histidine biosynthesis</keyword>
<comment type="subcellular location">
    <subcellularLocation>
        <location evidence="2 15">Cytoplasm</location>
    </subcellularLocation>
</comment>
<evidence type="ECO:0000256" key="11">
    <source>
        <dbReference type="ARBA" id="ARBA00022741"/>
    </source>
</evidence>
<dbReference type="InterPro" id="IPR001348">
    <property type="entry name" value="ATP_PRibTrfase_HisG"/>
</dbReference>
<dbReference type="GO" id="GO:0003879">
    <property type="term" value="F:ATP phosphoribosyltransferase activity"/>
    <property type="evidence" value="ECO:0007669"/>
    <property type="project" value="UniProtKB-UniRule"/>
</dbReference>
<dbReference type="SUPFAM" id="SSF53850">
    <property type="entry name" value="Periplasmic binding protein-like II"/>
    <property type="match status" value="1"/>
</dbReference>
<reference evidence="17 18" key="1">
    <citation type="submission" date="2016-10" db="EMBL/GenBank/DDBJ databases">
        <authorList>
            <person name="de Groot N.N."/>
        </authorList>
    </citation>
    <scope>NUCLEOTIDE SEQUENCE [LARGE SCALE GENOMIC DNA]</scope>
    <source>
        <strain evidence="17 18">KH1P1</strain>
    </source>
</reference>
<dbReference type="GO" id="GO:0005524">
    <property type="term" value="F:ATP binding"/>
    <property type="evidence" value="ECO:0007669"/>
    <property type="project" value="UniProtKB-KW"/>
</dbReference>
<keyword evidence="9 15" id="KW-0328">Glycosyltransferase</keyword>
<evidence type="ECO:0000256" key="12">
    <source>
        <dbReference type="ARBA" id="ARBA00022840"/>
    </source>
</evidence>
<evidence type="ECO:0000313" key="18">
    <source>
        <dbReference type="Proteomes" id="UP000199820"/>
    </source>
</evidence>
<evidence type="ECO:0000256" key="6">
    <source>
        <dbReference type="ARBA" id="ARBA00020998"/>
    </source>
</evidence>
<evidence type="ECO:0000256" key="15">
    <source>
        <dbReference type="HAMAP-Rule" id="MF_01018"/>
    </source>
</evidence>
<dbReference type="OrthoDB" id="9801867at2"/>
<comment type="domain">
    <text evidence="15">Lacks the C-terminal regulatory region which is replaced by HisZ.</text>
</comment>
<name>A0A1I0I5A8_9FIRM</name>
<comment type="catalytic activity">
    <reaction evidence="1 15">
        <text>1-(5-phospho-beta-D-ribosyl)-ATP + diphosphate = 5-phospho-alpha-D-ribose 1-diphosphate + ATP</text>
        <dbReference type="Rhea" id="RHEA:18473"/>
        <dbReference type="ChEBI" id="CHEBI:30616"/>
        <dbReference type="ChEBI" id="CHEBI:33019"/>
        <dbReference type="ChEBI" id="CHEBI:58017"/>
        <dbReference type="ChEBI" id="CHEBI:73183"/>
        <dbReference type="EC" id="2.4.2.17"/>
    </reaction>
</comment>
<proteinExistence type="inferred from homology"/>
<comment type="similarity">
    <text evidence="4 15">Belongs to the ATP phosphoribosyltransferase family. Short subfamily.</text>
</comment>
<keyword evidence="11 15" id="KW-0547">Nucleotide-binding</keyword>
<keyword evidence="10 15" id="KW-0808">Transferase</keyword>
<dbReference type="InterPro" id="IPR024893">
    <property type="entry name" value="ATP_PRibTrfase_HisG_short"/>
</dbReference>
<evidence type="ECO:0000256" key="3">
    <source>
        <dbReference type="ARBA" id="ARBA00004667"/>
    </source>
</evidence>
<comment type="pathway">
    <text evidence="3 15">Amino-acid biosynthesis; L-histidine biosynthesis; L-histidine from 5-phospho-alpha-D-ribose 1-diphosphate: step 1/9.</text>
</comment>
<evidence type="ECO:0000313" key="17">
    <source>
        <dbReference type="EMBL" id="SET90945.1"/>
    </source>
</evidence>
<evidence type="ECO:0000256" key="4">
    <source>
        <dbReference type="ARBA" id="ARBA00009489"/>
    </source>
</evidence>
<gene>
    <name evidence="15" type="primary">hisG</name>
    <name evidence="17" type="ORF">SAMN04487771_10668</name>
</gene>
<keyword evidence="7 15" id="KW-0963">Cytoplasm</keyword>
<dbReference type="InterPro" id="IPR013820">
    <property type="entry name" value="ATP_PRibTrfase_cat"/>
</dbReference>
<dbReference type="HAMAP" id="MF_01018">
    <property type="entry name" value="HisG_Short"/>
    <property type="match status" value="1"/>
</dbReference>
<keyword evidence="12 15" id="KW-0067">ATP-binding</keyword>
<evidence type="ECO:0000256" key="1">
    <source>
        <dbReference type="ARBA" id="ARBA00000915"/>
    </source>
</evidence>
<evidence type="ECO:0000256" key="10">
    <source>
        <dbReference type="ARBA" id="ARBA00022679"/>
    </source>
</evidence>
<comment type="function">
    <text evidence="14 15">Catalyzes the condensation of ATP and 5-phosphoribose 1-diphosphate to form N'-(5'-phosphoribosyl)-ATP (PR-ATP). Has a crucial role in the pathway because the rate of histidine biosynthesis seems to be controlled primarily by regulation of HisG enzymatic activity.</text>
</comment>
<dbReference type="EC" id="2.4.2.17" evidence="5 15"/>
<dbReference type="GO" id="GO:0005737">
    <property type="term" value="C:cytoplasm"/>
    <property type="evidence" value="ECO:0007669"/>
    <property type="project" value="UniProtKB-SubCell"/>
</dbReference>
<protein>
    <recommendedName>
        <fullName evidence="6 15">ATP phosphoribosyltransferase</fullName>
        <shortName evidence="15">ATP-PRT</shortName>
        <shortName evidence="15">ATP-PRTase</shortName>
        <ecNumber evidence="5 15">2.4.2.17</ecNumber>
    </recommendedName>
</protein>
<comment type="subunit">
    <text evidence="15">Heteromultimer composed of HisG and HisZ subunits.</text>
</comment>
<dbReference type="STRING" id="1526.SAMN02910262_01036"/>
<evidence type="ECO:0000259" key="16">
    <source>
        <dbReference type="Pfam" id="PF01634"/>
    </source>
</evidence>
<dbReference type="Proteomes" id="UP000199820">
    <property type="component" value="Unassembled WGS sequence"/>
</dbReference>
<dbReference type="Pfam" id="PF01634">
    <property type="entry name" value="HisG"/>
    <property type="match status" value="1"/>
</dbReference>
<dbReference type="Gene3D" id="3.40.190.10">
    <property type="entry name" value="Periplasmic binding protein-like II"/>
    <property type="match status" value="2"/>
</dbReference>
<feature type="domain" description="ATP phosphoribosyltransferase catalytic" evidence="16">
    <location>
        <begin position="51"/>
        <end position="202"/>
    </location>
</feature>
<keyword evidence="18" id="KW-1185">Reference proteome</keyword>
<dbReference type="NCBIfam" id="TIGR00070">
    <property type="entry name" value="hisG"/>
    <property type="match status" value="1"/>
</dbReference>
<keyword evidence="8 15" id="KW-0028">Amino-acid biosynthesis</keyword>
<evidence type="ECO:0000256" key="9">
    <source>
        <dbReference type="ARBA" id="ARBA00022676"/>
    </source>
</evidence>
<evidence type="ECO:0000256" key="8">
    <source>
        <dbReference type="ARBA" id="ARBA00022605"/>
    </source>
</evidence>
<dbReference type="FunFam" id="3.40.190.10:FF:000008">
    <property type="entry name" value="ATP phosphoribosyltransferase"/>
    <property type="match status" value="1"/>
</dbReference>
<evidence type="ECO:0000256" key="13">
    <source>
        <dbReference type="ARBA" id="ARBA00023102"/>
    </source>
</evidence>
<dbReference type="InterPro" id="IPR018198">
    <property type="entry name" value="ATP_PRibTrfase_CS"/>
</dbReference>
<dbReference type="PANTHER" id="PTHR21403:SF8">
    <property type="entry name" value="ATP PHOSPHORIBOSYLTRANSFERASE"/>
    <property type="match status" value="1"/>
</dbReference>
<organism evidence="17 18">
    <name type="scientific">[Clostridium] aminophilum</name>
    <dbReference type="NCBI Taxonomy" id="1526"/>
    <lineage>
        <taxon>Bacteria</taxon>
        <taxon>Bacillati</taxon>
        <taxon>Bacillota</taxon>
        <taxon>Clostridia</taxon>
        <taxon>Lachnospirales</taxon>
        <taxon>Lachnospiraceae</taxon>
    </lineage>
</organism>
<dbReference type="PROSITE" id="PS01316">
    <property type="entry name" value="ATP_P_PHORIBOSYLTR"/>
    <property type="match status" value="1"/>
</dbReference>
<evidence type="ECO:0000256" key="7">
    <source>
        <dbReference type="ARBA" id="ARBA00022490"/>
    </source>
</evidence>
<dbReference type="eggNOG" id="COG0040">
    <property type="taxonomic scope" value="Bacteria"/>
</dbReference>
<dbReference type="EMBL" id="FOIL01000066">
    <property type="protein sequence ID" value="SET90945.1"/>
    <property type="molecule type" value="Genomic_DNA"/>
</dbReference>
<dbReference type="RefSeq" id="WP_074650455.1">
    <property type="nucleotide sequence ID" value="NZ_FOIL01000066.1"/>
</dbReference>
<dbReference type="AlphaFoldDB" id="A0A1I0I5A8"/>
<evidence type="ECO:0000256" key="14">
    <source>
        <dbReference type="ARBA" id="ARBA00024861"/>
    </source>
</evidence>
<dbReference type="GO" id="GO:0000105">
    <property type="term" value="P:L-histidine biosynthetic process"/>
    <property type="evidence" value="ECO:0007669"/>
    <property type="project" value="UniProtKB-UniRule"/>
</dbReference>
<sequence>MINVALPKGRLGDRAYEILAKAGFECPAILEKNRKLVFENPEKGVRYFWVKPWDVGVYVERGAADVGICGRDILLENRPDIYELVDLGIGKCRMCVAGPADFYDDGLRTLRVATKFPNIATDYYEKVGRDIDIIKLNGSIEIAPILGLSDVIVDIVETGNTLRENHLAPLETVLGISARFVCNKISFQFKHDEVMRMKNGLEEYVAAREAEKAEGKA</sequence>
<dbReference type="PANTHER" id="PTHR21403">
    <property type="entry name" value="ATP PHOSPHORIBOSYLTRANSFERASE ATP-PRTASE"/>
    <property type="match status" value="1"/>
</dbReference>
<evidence type="ECO:0000256" key="5">
    <source>
        <dbReference type="ARBA" id="ARBA00011946"/>
    </source>
</evidence>
<dbReference type="CDD" id="cd13595">
    <property type="entry name" value="PBP2_HisGs"/>
    <property type="match status" value="1"/>
</dbReference>